<protein>
    <submittedName>
        <fullName evidence="3">Transcriptional regulator</fullName>
    </submittedName>
</protein>
<feature type="domain" description="HTH arsR-type" evidence="2">
    <location>
        <begin position="330"/>
        <end position="385"/>
    </location>
</feature>
<dbReference type="EMBL" id="CP014855">
    <property type="protein sequence ID" value="ASJ01197.1"/>
    <property type="molecule type" value="Genomic_DNA"/>
</dbReference>
<dbReference type="RefSeq" id="WP_088885536.1">
    <property type="nucleotide sequence ID" value="NZ_CP014855.1"/>
</dbReference>
<dbReference type="Proteomes" id="UP000250134">
    <property type="component" value="Chromosome"/>
</dbReference>
<evidence type="ECO:0000313" key="3">
    <source>
        <dbReference type="EMBL" id="ASJ01197.1"/>
    </source>
</evidence>
<dbReference type="PANTHER" id="PTHR36216:SF1">
    <property type="entry name" value="HTH ARSR-TYPE DOMAIN-CONTAINING PROTEIN"/>
    <property type="match status" value="1"/>
</dbReference>
<accession>A0A2Z2M5F4</accession>
<sequence>MVRKLLTLIFILTLILPSVTATAIYLYSDRGDMSLYEAISEKEKVALGGDGDIILALDLNYGFLNESMRERASGLLREVKSGKTLIVGLNTLRTLESDKPGILGVLGLTVNFTEIGLVKISSNNDLKFTPFTYDSDTYGIALVDGKAKPVLISGDIPVVSELRVGRGRLVIVSINPSALYLDTRNPAVAEFIVAIIRHYKGGIPLTGVAVGALASAGAIAYALNSNNPHVQRLREFLIGLILALGAYMLPAREVLKNEVRKGIYEYVKAKGYTTINDVVSTFSISRTNARWHLSVLKRSGYVDETEVGNTNIFYPAGKRKEAIKAFLLENRTRREILKMIRGGKSLSEISRVLGLSKSTVHYHLSILEEYGLIKPREDGGDEVAEDT</sequence>
<dbReference type="CDD" id="cd00090">
    <property type="entry name" value="HTH_ARSR"/>
    <property type="match status" value="2"/>
</dbReference>
<feature type="transmembrane region" description="Helical" evidence="1">
    <location>
        <begin position="236"/>
        <end position="255"/>
    </location>
</feature>
<dbReference type="SMART" id="SM00418">
    <property type="entry name" value="HTH_ARSR"/>
    <property type="match status" value="2"/>
</dbReference>
<name>A0A2Z2M5F4_THEGO</name>
<dbReference type="InterPro" id="IPR036390">
    <property type="entry name" value="WH_DNA-bd_sf"/>
</dbReference>
<keyword evidence="1" id="KW-1133">Transmembrane helix</keyword>
<dbReference type="Pfam" id="PF12840">
    <property type="entry name" value="HTH_20"/>
    <property type="match status" value="1"/>
</dbReference>
<evidence type="ECO:0000313" key="4">
    <source>
        <dbReference type="Proteomes" id="UP000250134"/>
    </source>
</evidence>
<dbReference type="PANTHER" id="PTHR36216">
    <property type="entry name" value="TRANSCRIPTIONAL REGULATOR, TRMB"/>
    <property type="match status" value="1"/>
</dbReference>
<organism evidence="3 4">
    <name type="scientific">Thermococcus gorgonarius</name>
    <dbReference type="NCBI Taxonomy" id="71997"/>
    <lineage>
        <taxon>Archaea</taxon>
        <taxon>Methanobacteriati</taxon>
        <taxon>Methanobacteriota</taxon>
        <taxon>Thermococci</taxon>
        <taxon>Thermococcales</taxon>
        <taxon>Thermococcaceae</taxon>
        <taxon>Thermococcus</taxon>
    </lineage>
</organism>
<keyword evidence="1" id="KW-0472">Membrane</keyword>
<feature type="domain" description="HTH arsR-type" evidence="2">
    <location>
        <begin position="253"/>
        <end position="328"/>
    </location>
</feature>
<dbReference type="InterPro" id="IPR036388">
    <property type="entry name" value="WH-like_DNA-bd_sf"/>
</dbReference>
<dbReference type="InterPro" id="IPR001845">
    <property type="entry name" value="HTH_ArsR_DNA-bd_dom"/>
</dbReference>
<dbReference type="GO" id="GO:0003700">
    <property type="term" value="F:DNA-binding transcription factor activity"/>
    <property type="evidence" value="ECO:0007669"/>
    <property type="project" value="InterPro"/>
</dbReference>
<dbReference type="AlphaFoldDB" id="A0A2Z2M5F4"/>
<gene>
    <name evidence="3" type="ORF">A3K92_06730</name>
</gene>
<dbReference type="GeneID" id="33332233"/>
<feature type="transmembrane region" description="Helical" evidence="1">
    <location>
        <begin position="205"/>
        <end position="224"/>
    </location>
</feature>
<dbReference type="KEGG" id="tgg:A3K92_06730"/>
<evidence type="ECO:0000256" key="1">
    <source>
        <dbReference type="SAM" id="Phobius"/>
    </source>
</evidence>
<evidence type="ECO:0000259" key="2">
    <source>
        <dbReference type="SMART" id="SM00418"/>
    </source>
</evidence>
<keyword evidence="1" id="KW-0812">Transmembrane</keyword>
<keyword evidence="4" id="KW-1185">Reference proteome</keyword>
<reference evidence="3 4" key="1">
    <citation type="submission" date="2016-03" db="EMBL/GenBank/DDBJ databases">
        <title>Complete genome sequence of Thermococcus gorgonarius.</title>
        <authorList>
            <person name="Oger P.M."/>
        </authorList>
    </citation>
    <scope>NUCLEOTIDE SEQUENCE [LARGE SCALE GENOMIC DNA]</scope>
    <source>
        <strain evidence="3 4">W-12</strain>
    </source>
</reference>
<proteinExistence type="predicted"/>
<dbReference type="Gene3D" id="1.10.10.10">
    <property type="entry name" value="Winged helix-like DNA-binding domain superfamily/Winged helix DNA-binding domain"/>
    <property type="match status" value="2"/>
</dbReference>
<dbReference type="OrthoDB" id="28610at2157"/>
<dbReference type="InterPro" id="IPR011991">
    <property type="entry name" value="ArsR-like_HTH"/>
</dbReference>
<dbReference type="SUPFAM" id="SSF46785">
    <property type="entry name" value="Winged helix' DNA-binding domain"/>
    <property type="match status" value="2"/>
</dbReference>